<dbReference type="InterPro" id="IPR002781">
    <property type="entry name" value="TM_pro_TauE-like"/>
</dbReference>
<sequence length="251" mass="25992">MEGVAFWAAAVVAASLVGMGKGGLPAVGILGVPVLALVINPVTAAGLLLPVYVLSDMFGLYAYRHAFNARVIAILVPGMVVGVGVGWATAALVPVWAVTALVGAIGLVFALNLLLRRKGPVSPRPARVAPGLFWGAMTGFTSFVSHAGAPPYQVYTMPLGMPKLVYAGTSTIAFAIVNAVKLVPYWQLGQLSAGNLRVAVVLMPVAAVSVFVGLKLVKLLPEAAFFRFVTWALLALSAKLIWDGIAGGFAL</sequence>
<dbReference type="RefSeq" id="WP_164613167.1">
    <property type="nucleotide sequence ID" value="NZ_JAAIKE010000004.1"/>
</dbReference>
<evidence type="ECO:0000256" key="6">
    <source>
        <dbReference type="ARBA" id="ARBA00022989"/>
    </source>
</evidence>
<evidence type="ECO:0000313" key="10">
    <source>
        <dbReference type="Proteomes" id="UP000481421"/>
    </source>
</evidence>
<protein>
    <recommendedName>
        <fullName evidence="8">Probable membrane transporter protein</fullName>
    </recommendedName>
</protein>
<keyword evidence="10" id="KW-1185">Reference proteome</keyword>
<dbReference type="Proteomes" id="UP000481421">
    <property type="component" value="Unassembled WGS sequence"/>
</dbReference>
<keyword evidence="3" id="KW-0813">Transport</keyword>
<dbReference type="Pfam" id="PF01925">
    <property type="entry name" value="TauE"/>
    <property type="match status" value="1"/>
</dbReference>
<dbReference type="PANTHER" id="PTHR30269">
    <property type="entry name" value="TRANSMEMBRANE PROTEIN YFCA"/>
    <property type="match status" value="1"/>
</dbReference>
<evidence type="ECO:0000256" key="1">
    <source>
        <dbReference type="ARBA" id="ARBA00004651"/>
    </source>
</evidence>
<accession>A0A6B3RN25</accession>
<feature type="transmembrane region" description="Helical" evidence="8">
    <location>
        <begin position="95"/>
        <end position="115"/>
    </location>
</feature>
<organism evidence="9 10">
    <name type="scientific">Pseudotabrizicola algicola</name>
    <dbReference type="NCBI Taxonomy" id="2709381"/>
    <lineage>
        <taxon>Bacteria</taxon>
        <taxon>Pseudomonadati</taxon>
        <taxon>Pseudomonadota</taxon>
        <taxon>Alphaproteobacteria</taxon>
        <taxon>Rhodobacterales</taxon>
        <taxon>Paracoccaceae</taxon>
        <taxon>Pseudotabrizicola</taxon>
    </lineage>
</organism>
<feature type="transmembrane region" description="Helical" evidence="8">
    <location>
        <begin position="30"/>
        <end position="55"/>
    </location>
</feature>
<proteinExistence type="inferred from homology"/>
<keyword evidence="4 8" id="KW-1003">Cell membrane</keyword>
<evidence type="ECO:0000256" key="3">
    <source>
        <dbReference type="ARBA" id="ARBA00022448"/>
    </source>
</evidence>
<comment type="caution">
    <text evidence="9">The sequence shown here is derived from an EMBL/GenBank/DDBJ whole genome shotgun (WGS) entry which is preliminary data.</text>
</comment>
<dbReference type="InterPro" id="IPR052017">
    <property type="entry name" value="TSUP"/>
</dbReference>
<dbReference type="EMBL" id="JAAIKE010000004">
    <property type="protein sequence ID" value="NEX47470.1"/>
    <property type="molecule type" value="Genomic_DNA"/>
</dbReference>
<dbReference type="PANTHER" id="PTHR30269:SF37">
    <property type="entry name" value="MEMBRANE TRANSPORTER PROTEIN"/>
    <property type="match status" value="1"/>
</dbReference>
<evidence type="ECO:0000256" key="8">
    <source>
        <dbReference type="RuleBase" id="RU363041"/>
    </source>
</evidence>
<dbReference type="GO" id="GO:0005886">
    <property type="term" value="C:plasma membrane"/>
    <property type="evidence" value="ECO:0007669"/>
    <property type="project" value="UniProtKB-SubCell"/>
</dbReference>
<evidence type="ECO:0000256" key="7">
    <source>
        <dbReference type="ARBA" id="ARBA00023136"/>
    </source>
</evidence>
<keyword evidence="5 8" id="KW-0812">Transmembrane</keyword>
<feature type="transmembrane region" description="Helical" evidence="8">
    <location>
        <begin position="223"/>
        <end position="242"/>
    </location>
</feature>
<reference evidence="9 10" key="1">
    <citation type="submission" date="2020-02" db="EMBL/GenBank/DDBJ databases">
        <title>Rhodobacter algicola sp. nov., isolated from microalga culture.</title>
        <authorList>
            <person name="Park C.-Y."/>
        </authorList>
    </citation>
    <scope>NUCLEOTIDE SEQUENCE [LARGE SCALE GENOMIC DNA]</scope>
    <source>
        <strain evidence="9 10">ETT8</strain>
    </source>
</reference>
<feature type="transmembrane region" description="Helical" evidence="8">
    <location>
        <begin position="127"/>
        <end position="144"/>
    </location>
</feature>
<evidence type="ECO:0000313" key="9">
    <source>
        <dbReference type="EMBL" id="NEX47470.1"/>
    </source>
</evidence>
<gene>
    <name evidence="9" type="ORF">G3572_14750</name>
</gene>
<evidence type="ECO:0000256" key="5">
    <source>
        <dbReference type="ARBA" id="ARBA00022692"/>
    </source>
</evidence>
<evidence type="ECO:0000256" key="2">
    <source>
        <dbReference type="ARBA" id="ARBA00009142"/>
    </source>
</evidence>
<feature type="transmembrane region" description="Helical" evidence="8">
    <location>
        <begin position="67"/>
        <end position="89"/>
    </location>
</feature>
<comment type="similarity">
    <text evidence="2 8">Belongs to the 4-toluene sulfonate uptake permease (TSUP) (TC 2.A.102) family.</text>
</comment>
<evidence type="ECO:0000256" key="4">
    <source>
        <dbReference type="ARBA" id="ARBA00022475"/>
    </source>
</evidence>
<comment type="subcellular location">
    <subcellularLocation>
        <location evidence="1 8">Cell membrane</location>
        <topology evidence="1 8">Multi-pass membrane protein</topology>
    </subcellularLocation>
</comment>
<dbReference type="AlphaFoldDB" id="A0A6B3RN25"/>
<keyword evidence="6 8" id="KW-1133">Transmembrane helix</keyword>
<name>A0A6B3RN25_9RHOB</name>
<feature type="transmembrane region" description="Helical" evidence="8">
    <location>
        <begin position="164"/>
        <end position="186"/>
    </location>
</feature>
<keyword evidence="7 8" id="KW-0472">Membrane</keyword>
<feature type="transmembrane region" description="Helical" evidence="8">
    <location>
        <begin position="198"/>
        <end position="217"/>
    </location>
</feature>